<dbReference type="GO" id="GO:0005385">
    <property type="term" value="F:zinc ion transmembrane transporter activity"/>
    <property type="evidence" value="ECO:0007669"/>
    <property type="project" value="TreeGrafter"/>
</dbReference>
<evidence type="ECO:0000256" key="4">
    <source>
        <dbReference type="ARBA" id="ARBA00022692"/>
    </source>
</evidence>
<accession>A0AA91IBM4</accession>
<evidence type="ECO:0000313" key="12">
    <source>
        <dbReference type="EMBL" id="OAK63658.1"/>
    </source>
</evidence>
<evidence type="ECO:0000256" key="9">
    <source>
        <dbReference type="SAM" id="Phobius"/>
    </source>
</evidence>
<dbReference type="Pfam" id="PF16916">
    <property type="entry name" value="ZT_dimer"/>
    <property type="match status" value="1"/>
</dbReference>
<dbReference type="PANTHER" id="PTHR11562:SF17">
    <property type="entry name" value="RE54080P-RELATED"/>
    <property type="match status" value="1"/>
</dbReference>
<dbReference type="AlphaFoldDB" id="A0AA91IBM4"/>
<organism evidence="12 13">
    <name type="scientific">Variovorax paradoxus</name>
    <dbReference type="NCBI Taxonomy" id="34073"/>
    <lineage>
        <taxon>Bacteria</taxon>
        <taxon>Pseudomonadati</taxon>
        <taxon>Pseudomonadota</taxon>
        <taxon>Betaproteobacteria</taxon>
        <taxon>Burkholderiales</taxon>
        <taxon>Comamonadaceae</taxon>
        <taxon>Variovorax</taxon>
    </lineage>
</organism>
<keyword evidence="8 9" id="KW-0472">Membrane</keyword>
<comment type="caution">
    <text evidence="12">The sequence shown here is derived from an EMBL/GenBank/DDBJ whole genome shotgun (WGS) entry which is preliminary data.</text>
</comment>
<feature type="transmembrane region" description="Helical" evidence="9">
    <location>
        <begin position="123"/>
        <end position="143"/>
    </location>
</feature>
<comment type="similarity">
    <text evidence="2">Belongs to the cation diffusion facilitator (CDF) transporter (TC 2.A.4) family. SLC30A subfamily.</text>
</comment>
<keyword evidence="6 9" id="KW-1133">Transmembrane helix</keyword>
<evidence type="ECO:0000256" key="2">
    <source>
        <dbReference type="ARBA" id="ARBA00008873"/>
    </source>
</evidence>
<dbReference type="InterPro" id="IPR050681">
    <property type="entry name" value="CDF/SLC30A"/>
</dbReference>
<dbReference type="Proteomes" id="UP000077852">
    <property type="component" value="Unassembled WGS sequence"/>
</dbReference>
<dbReference type="GO" id="GO:0005886">
    <property type="term" value="C:plasma membrane"/>
    <property type="evidence" value="ECO:0007669"/>
    <property type="project" value="TreeGrafter"/>
</dbReference>
<keyword evidence="7" id="KW-0406">Ion transport</keyword>
<comment type="subcellular location">
    <subcellularLocation>
        <location evidence="1">Membrane</location>
        <topology evidence="1">Multi-pass membrane protein</topology>
    </subcellularLocation>
</comment>
<sequence>MASGNSHSHVQAASGPGHERSLWIALTLTTTFMVAEVIGGLVTGSLALISDAAHMFTDTVALAISLAAIQIGKRVVDTKRTFGYYRFEILAAAFNALLLFGVAIYILYEAWRRMREPQTVDSIPMLIIAALGLVVNLVSMRLLSSGKDRSLNVKGAYLEVWSDMLGSVGVIAGAVVIWLTGWTWVDSVIAVAIGFWVLPRTWVLLRDSMNILLEGAPDDVDVGEVDKALRALPGVDSVHELHVWAITSGKASLSVHMVSASGDVDKLLAEAARMLAERFDIHHSTIQLERVPCGQASGTHRFE</sequence>
<feature type="transmembrane region" description="Helical" evidence="9">
    <location>
        <begin position="21"/>
        <end position="49"/>
    </location>
</feature>
<evidence type="ECO:0000259" key="10">
    <source>
        <dbReference type="Pfam" id="PF01545"/>
    </source>
</evidence>
<dbReference type="EMBL" id="LVHG01000044">
    <property type="protein sequence ID" value="OAK63658.1"/>
    <property type="molecule type" value="Genomic_DNA"/>
</dbReference>
<dbReference type="InterPro" id="IPR027469">
    <property type="entry name" value="Cation_efflux_TMD_sf"/>
</dbReference>
<dbReference type="InterPro" id="IPR002524">
    <property type="entry name" value="Cation_efflux"/>
</dbReference>
<dbReference type="InterPro" id="IPR058533">
    <property type="entry name" value="Cation_efflux_TM"/>
</dbReference>
<feature type="domain" description="Cation efflux protein transmembrane" evidence="10">
    <location>
        <begin position="22"/>
        <end position="213"/>
    </location>
</feature>
<evidence type="ECO:0000256" key="5">
    <source>
        <dbReference type="ARBA" id="ARBA00022906"/>
    </source>
</evidence>
<protein>
    <submittedName>
        <fullName evidence="12">Cation transporter</fullName>
    </submittedName>
</protein>
<name>A0AA91IBM4_VARPD</name>
<evidence type="ECO:0000259" key="11">
    <source>
        <dbReference type="Pfam" id="PF16916"/>
    </source>
</evidence>
<dbReference type="InterPro" id="IPR036837">
    <property type="entry name" value="Cation_efflux_CTD_sf"/>
</dbReference>
<dbReference type="Pfam" id="PF01545">
    <property type="entry name" value="Cation_efflux"/>
    <property type="match status" value="1"/>
</dbReference>
<feature type="transmembrane region" description="Helical" evidence="9">
    <location>
        <begin position="55"/>
        <end position="72"/>
    </location>
</feature>
<evidence type="ECO:0000256" key="6">
    <source>
        <dbReference type="ARBA" id="ARBA00022989"/>
    </source>
</evidence>
<evidence type="ECO:0000256" key="1">
    <source>
        <dbReference type="ARBA" id="ARBA00004141"/>
    </source>
</evidence>
<dbReference type="NCBIfam" id="TIGR01297">
    <property type="entry name" value="CDF"/>
    <property type="match status" value="1"/>
</dbReference>
<feature type="domain" description="Cation efflux protein cytoplasmic" evidence="11">
    <location>
        <begin position="217"/>
        <end position="290"/>
    </location>
</feature>
<keyword evidence="5" id="KW-0864">Zinc transport</keyword>
<dbReference type="PANTHER" id="PTHR11562">
    <property type="entry name" value="CATION EFFLUX PROTEIN/ ZINC TRANSPORTER"/>
    <property type="match status" value="1"/>
</dbReference>
<evidence type="ECO:0000256" key="8">
    <source>
        <dbReference type="ARBA" id="ARBA00023136"/>
    </source>
</evidence>
<evidence type="ECO:0000256" key="3">
    <source>
        <dbReference type="ARBA" id="ARBA00022448"/>
    </source>
</evidence>
<dbReference type="SUPFAM" id="SSF161111">
    <property type="entry name" value="Cation efflux protein transmembrane domain-like"/>
    <property type="match status" value="1"/>
</dbReference>
<keyword evidence="4 9" id="KW-0812">Transmembrane</keyword>
<feature type="transmembrane region" description="Helical" evidence="9">
    <location>
        <begin position="164"/>
        <end position="181"/>
    </location>
</feature>
<feature type="transmembrane region" description="Helical" evidence="9">
    <location>
        <begin position="84"/>
        <end position="108"/>
    </location>
</feature>
<keyword evidence="3" id="KW-0813">Transport</keyword>
<feature type="transmembrane region" description="Helical" evidence="9">
    <location>
        <begin position="187"/>
        <end position="205"/>
    </location>
</feature>
<dbReference type="RefSeq" id="WP_081268191.1">
    <property type="nucleotide sequence ID" value="NZ_LVHG01000044.1"/>
</dbReference>
<evidence type="ECO:0000256" key="7">
    <source>
        <dbReference type="ARBA" id="ARBA00023065"/>
    </source>
</evidence>
<dbReference type="SUPFAM" id="SSF160240">
    <property type="entry name" value="Cation efflux protein cytoplasmic domain-like"/>
    <property type="match status" value="1"/>
</dbReference>
<proteinExistence type="inferred from homology"/>
<reference evidence="12 13" key="1">
    <citation type="submission" date="2016-03" db="EMBL/GenBank/DDBJ databases">
        <title>Genome sequence of Variovorax paradoxus KB5.</title>
        <authorList>
            <person name="Jeong H."/>
            <person name="Hong C.E."/>
            <person name="Jo S.H."/>
            <person name="Park J.M."/>
        </authorList>
    </citation>
    <scope>NUCLEOTIDE SEQUENCE [LARGE SCALE GENOMIC DNA]</scope>
    <source>
        <strain evidence="12 13">KB5</strain>
    </source>
</reference>
<gene>
    <name evidence="12" type="ORF">A3K87_16375</name>
</gene>
<dbReference type="InterPro" id="IPR027470">
    <property type="entry name" value="Cation_efflux_CTD"/>
</dbReference>
<dbReference type="Gene3D" id="1.20.1510.10">
    <property type="entry name" value="Cation efflux protein transmembrane domain"/>
    <property type="match status" value="1"/>
</dbReference>
<keyword evidence="5" id="KW-0862">Zinc</keyword>
<evidence type="ECO:0000313" key="13">
    <source>
        <dbReference type="Proteomes" id="UP000077852"/>
    </source>
</evidence>